<comment type="function">
    <text evidence="2 13 14">Catalyzes the synthesis of activated sulfate.</text>
</comment>
<dbReference type="Proteomes" id="UP000295455">
    <property type="component" value="Unassembled WGS sequence"/>
</dbReference>
<keyword evidence="15" id="KW-1133">Transmembrane helix</keyword>
<keyword evidence="18" id="KW-1185">Reference proteome</keyword>
<evidence type="ECO:0000256" key="7">
    <source>
        <dbReference type="ARBA" id="ARBA00022741"/>
    </source>
</evidence>
<dbReference type="PANTHER" id="PTHR11055">
    <property type="entry name" value="BIFUNCTIONAL 3'-PHOSPHOADENOSINE 5'-PHOSPHOSULFATE SYNTHASE"/>
    <property type="match status" value="1"/>
</dbReference>
<accession>A0A4R1RDB8</accession>
<name>A0A4R1RDB8_9FLAO</name>
<dbReference type="CDD" id="cd02027">
    <property type="entry name" value="APSK"/>
    <property type="match status" value="1"/>
</dbReference>
<evidence type="ECO:0000256" key="4">
    <source>
        <dbReference type="ARBA" id="ARBA00007008"/>
    </source>
</evidence>
<keyword evidence="15" id="KW-0812">Transmembrane</keyword>
<comment type="caution">
    <text evidence="13">Lacks conserved residue(s) required for the propagation of feature annotation.</text>
</comment>
<dbReference type="Gene3D" id="3.40.50.300">
    <property type="entry name" value="P-loop containing nucleotide triphosphate hydrolases"/>
    <property type="match status" value="1"/>
</dbReference>
<organism evidence="17 18">
    <name type="scientific">Mariniflexile fucanivorans</name>
    <dbReference type="NCBI Taxonomy" id="264023"/>
    <lineage>
        <taxon>Bacteria</taxon>
        <taxon>Pseudomonadati</taxon>
        <taxon>Bacteroidota</taxon>
        <taxon>Flavobacteriia</taxon>
        <taxon>Flavobacteriales</taxon>
        <taxon>Flavobacteriaceae</taxon>
        <taxon>Mariniflexile</taxon>
    </lineage>
</organism>
<protein>
    <recommendedName>
        <fullName evidence="5 13">Adenylyl-sulfate kinase</fullName>
        <ecNumber evidence="5 13">2.7.1.25</ecNumber>
    </recommendedName>
    <alternativeName>
        <fullName evidence="11 13">APS kinase</fullName>
    </alternativeName>
    <alternativeName>
        <fullName evidence="12 13">ATP adenosine-5'-phosphosulfate 3'-phosphotransferase</fullName>
    </alternativeName>
    <alternativeName>
        <fullName evidence="10 13">Adenosine-5'-phosphosulfate kinase</fullName>
    </alternativeName>
</protein>
<evidence type="ECO:0000256" key="6">
    <source>
        <dbReference type="ARBA" id="ARBA00022679"/>
    </source>
</evidence>
<dbReference type="AlphaFoldDB" id="A0A4R1RDB8"/>
<dbReference type="Pfam" id="PF01583">
    <property type="entry name" value="APS_kinase"/>
    <property type="match status" value="1"/>
</dbReference>
<dbReference type="GO" id="GO:0000103">
    <property type="term" value="P:sulfate assimilation"/>
    <property type="evidence" value="ECO:0007669"/>
    <property type="project" value="UniProtKB-UniRule"/>
</dbReference>
<evidence type="ECO:0000256" key="10">
    <source>
        <dbReference type="ARBA" id="ARBA00029724"/>
    </source>
</evidence>
<feature type="transmembrane region" description="Helical" evidence="15">
    <location>
        <begin position="88"/>
        <end position="107"/>
    </location>
</feature>
<evidence type="ECO:0000256" key="3">
    <source>
        <dbReference type="ARBA" id="ARBA00004806"/>
    </source>
</evidence>
<feature type="domain" description="APS kinase" evidence="16">
    <location>
        <begin position="23"/>
        <end position="172"/>
    </location>
</feature>
<sequence length="194" mass="22013">MKNNKKQNYTIKGQDRALINKHKPCLIWFTGLSGSGKSTIANLLEKELYKKDIHTYTLDGDNLRRGLNKDLLFTKEDRIENLRRTAEVAKLFIDAGLVVIAAFITPYNKIREDIKAIVGSDYYIEVFVNTPLEVCEQRDVKGLYKKARTGEIKNFTGISSPFEMPMYPTIEIETVKESPEAAVAKILAVLKGRL</sequence>
<evidence type="ECO:0000313" key="17">
    <source>
        <dbReference type="EMBL" id="TCL63864.1"/>
    </source>
</evidence>
<keyword evidence="8 13" id="KW-0418">Kinase</keyword>
<evidence type="ECO:0000256" key="15">
    <source>
        <dbReference type="SAM" id="Phobius"/>
    </source>
</evidence>
<dbReference type="OrthoDB" id="9804504at2"/>
<keyword evidence="6 13" id="KW-0808">Transferase</keyword>
<evidence type="ECO:0000313" key="18">
    <source>
        <dbReference type="Proteomes" id="UP000295455"/>
    </source>
</evidence>
<dbReference type="RefSeq" id="WP_132218703.1">
    <property type="nucleotide sequence ID" value="NZ_OX156936.1"/>
</dbReference>
<dbReference type="HAMAP" id="MF_00065">
    <property type="entry name" value="Adenylyl_sulf_kinase"/>
    <property type="match status" value="1"/>
</dbReference>
<dbReference type="SUPFAM" id="SSF52540">
    <property type="entry name" value="P-loop containing nucleoside triphosphate hydrolases"/>
    <property type="match status" value="1"/>
</dbReference>
<dbReference type="InterPro" id="IPR002891">
    <property type="entry name" value="APS"/>
</dbReference>
<gene>
    <name evidence="13" type="primary">cysC</name>
    <name evidence="17" type="ORF">EV196_10860</name>
</gene>
<evidence type="ECO:0000256" key="2">
    <source>
        <dbReference type="ARBA" id="ARBA00002632"/>
    </source>
</evidence>
<reference evidence="17 18" key="1">
    <citation type="submission" date="2019-03" db="EMBL/GenBank/DDBJ databases">
        <title>Genomic Encyclopedia of Type Strains, Phase IV (KMG-IV): sequencing the most valuable type-strain genomes for metagenomic binning, comparative biology and taxonomic classification.</title>
        <authorList>
            <person name="Goeker M."/>
        </authorList>
    </citation>
    <scope>NUCLEOTIDE SEQUENCE [LARGE SCALE GENOMIC DNA]</scope>
    <source>
        <strain evidence="17 18">DSM 18792</strain>
    </source>
</reference>
<evidence type="ECO:0000256" key="14">
    <source>
        <dbReference type="RuleBase" id="RU004347"/>
    </source>
</evidence>
<proteinExistence type="inferred from homology"/>
<evidence type="ECO:0000256" key="9">
    <source>
        <dbReference type="ARBA" id="ARBA00022840"/>
    </source>
</evidence>
<dbReference type="GO" id="GO:0070814">
    <property type="term" value="P:hydrogen sulfide biosynthetic process"/>
    <property type="evidence" value="ECO:0007669"/>
    <property type="project" value="UniProtKB-UniRule"/>
</dbReference>
<dbReference type="InterPro" id="IPR059117">
    <property type="entry name" value="APS_kinase_dom"/>
</dbReference>
<dbReference type="GO" id="GO:0004020">
    <property type="term" value="F:adenylylsulfate kinase activity"/>
    <property type="evidence" value="ECO:0007669"/>
    <property type="project" value="UniProtKB-UniRule"/>
</dbReference>
<evidence type="ECO:0000256" key="12">
    <source>
        <dbReference type="ARBA" id="ARBA00031464"/>
    </source>
</evidence>
<evidence type="ECO:0000256" key="1">
    <source>
        <dbReference type="ARBA" id="ARBA00001823"/>
    </source>
</evidence>
<evidence type="ECO:0000256" key="5">
    <source>
        <dbReference type="ARBA" id="ARBA00012121"/>
    </source>
</evidence>
<comment type="pathway">
    <text evidence="3 13 14">Sulfur metabolism; hydrogen sulfide biosynthesis; sulfite from sulfate: step 2/3.</text>
</comment>
<keyword evidence="9 13" id="KW-0067">ATP-binding</keyword>
<keyword evidence="7 13" id="KW-0547">Nucleotide-binding</keyword>
<dbReference type="EC" id="2.7.1.25" evidence="5 13"/>
<comment type="catalytic activity">
    <reaction evidence="1 13 14">
        <text>adenosine 5'-phosphosulfate + ATP = 3'-phosphoadenylyl sulfate + ADP + H(+)</text>
        <dbReference type="Rhea" id="RHEA:24152"/>
        <dbReference type="ChEBI" id="CHEBI:15378"/>
        <dbReference type="ChEBI" id="CHEBI:30616"/>
        <dbReference type="ChEBI" id="CHEBI:58243"/>
        <dbReference type="ChEBI" id="CHEBI:58339"/>
        <dbReference type="ChEBI" id="CHEBI:456216"/>
        <dbReference type="EC" id="2.7.1.25"/>
    </reaction>
</comment>
<keyword evidence="15" id="KW-0472">Membrane</keyword>
<dbReference type="InterPro" id="IPR027417">
    <property type="entry name" value="P-loop_NTPase"/>
</dbReference>
<evidence type="ECO:0000256" key="11">
    <source>
        <dbReference type="ARBA" id="ARBA00031393"/>
    </source>
</evidence>
<keyword evidence="13" id="KW-0597">Phosphoprotein</keyword>
<comment type="similarity">
    <text evidence="4 13 14">Belongs to the APS kinase family.</text>
</comment>
<dbReference type="EMBL" id="SLUP01000008">
    <property type="protein sequence ID" value="TCL63864.1"/>
    <property type="molecule type" value="Genomic_DNA"/>
</dbReference>
<evidence type="ECO:0000256" key="13">
    <source>
        <dbReference type="HAMAP-Rule" id="MF_00065"/>
    </source>
</evidence>
<dbReference type="PANTHER" id="PTHR11055:SF1">
    <property type="entry name" value="PAPS SYNTHETASE, ISOFORM D"/>
    <property type="match status" value="1"/>
</dbReference>
<evidence type="ECO:0000259" key="16">
    <source>
        <dbReference type="Pfam" id="PF01583"/>
    </source>
</evidence>
<dbReference type="NCBIfam" id="NF003013">
    <property type="entry name" value="PRK03846.1"/>
    <property type="match status" value="1"/>
</dbReference>
<comment type="caution">
    <text evidence="17">The sequence shown here is derived from an EMBL/GenBank/DDBJ whole genome shotgun (WGS) entry which is preliminary data.</text>
</comment>
<dbReference type="NCBIfam" id="TIGR00455">
    <property type="entry name" value="apsK"/>
    <property type="match status" value="1"/>
</dbReference>
<dbReference type="UniPathway" id="UPA00140">
    <property type="reaction ID" value="UER00205"/>
</dbReference>
<dbReference type="GO" id="GO:0005524">
    <property type="term" value="F:ATP binding"/>
    <property type="evidence" value="ECO:0007669"/>
    <property type="project" value="UniProtKB-UniRule"/>
</dbReference>
<evidence type="ECO:0000256" key="8">
    <source>
        <dbReference type="ARBA" id="ARBA00022777"/>
    </source>
</evidence>
<feature type="binding site" evidence="13">
    <location>
        <begin position="31"/>
        <end position="38"/>
    </location>
    <ligand>
        <name>ATP</name>
        <dbReference type="ChEBI" id="CHEBI:30616"/>
    </ligand>
</feature>